<dbReference type="RefSeq" id="XP_043012547.1">
    <property type="nucleotide sequence ID" value="XM_043151452.1"/>
</dbReference>
<evidence type="ECO:0000256" key="1">
    <source>
        <dbReference type="SAM" id="MobiDB-lite"/>
    </source>
</evidence>
<dbReference type="Proteomes" id="UP001049176">
    <property type="component" value="Chromosome 3"/>
</dbReference>
<comment type="caution">
    <text evidence="2">The sequence shown here is derived from an EMBL/GenBank/DDBJ whole genome shotgun (WGS) entry which is preliminary data.</text>
</comment>
<proteinExistence type="predicted"/>
<name>A0A9P7UWR5_9AGAR</name>
<accession>A0A9P7UWR5</accession>
<reference evidence="2" key="1">
    <citation type="journal article" date="2021" name="Genome Biol. Evol.">
        <title>The assembled and annotated genome of the fairy-ring fungus Marasmius oreades.</title>
        <authorList>
            <person name="Hiltunen M."/>
            <person name="Ament-Velasquez S.L."/>
            <person name="Johannesson H."/>
        </authorList>
    </citation>
    <scope>NUCLEOTIDE SEQUENCE</scope>
    <source>
        <strain evidence="2">03SP1</strain>
    </source>
</reference>
<organism evidence="2 3">
    <name type="scientific">Marasmius oreades</name>
    <name type="common">fairy-ring Marasmius</name>
    <dbReference type="NCBI Taxonomy" id="181124"/>
    <lineage>
        <taxon>Eukaryota</taxon>
        <taxon>Fungi</taxon>
        <taxon>Dikarya</taxon>
        <taxon>Basidiomycota</taxon>
        <taxon>Agaricomycotina</taxon>
        <taxon>Agaricomycetes</taxon>
        <taxon>Agaricomycetidae</taxon>
        <taxon>Agaricales</taxon>
        <taxon>Marasmiineae</taxon>
        <taxon>Marasmiaceae</taxon>
        <taxon>Marasmius</taxon>
    </lineage>
</organism>
<dbReference type="GeneID" id="66075834"/>
<sequence length="451" mass="50624">MHLYYNHPHLTTGGPSQPRVAHYLTGTGNEPCLPIRPQDVAVGHLQAQLNSGVFDGTRSSVQAVPRTWQELSAMHPVPPPVTAPTITQKMFTINFHIPVRKEGDLERIANREFNAENVPEDFLTTTAEILGIKEDNEHDLAWKDSDEKVKAPWHDLHSVDDVEQAFGKCRKMLSSTKHQKPVYLTVKDRKADHLPMKDGKKGKKDTPTAESETGCDKEFRAAKIKLFCHAHSKPGLHPDDPGAVYCHIKKNGQHSSLPLSVVSLWARLAHDGKAPDSDYINPPEGTAFDDVNSSAQSNLYSSTRSHRQNSAVHIHFDDGFMKEIRGDGLSSSRKRKCVPSVGSDDVAVEGEKENLQAQPSESRSKFESMHIDQILDVVDRKYLDLNYHQYRQKLVDEGILYGISIYTFERDFFVQEIGMLRGAVGPFLHELHYDKKWLCREPLGAAQGRGN</sequence>
<keyword evidence="3" id="KW-1185">Reference proteome</keyword>
<dbReference type="OrthoDB" id="2958222at2759"/>
<dbReference type="KEGG" id="more:E1B28_006758"/>
<evidence type="ECO:0000313" key="2">
    <source>
        <dbReference type="EMBL" id="KAG7096077.1"/>
    </source>
</evidence>
<feature type="compositionally biased region" description="Basic and acidic residues" evidence="1">
    <location>
        <begin position="188"/>
        <end position="207"/>
    </location>
</feature>
<protein>
    <submittedName>
        <fullName evidence="2">Uncharacterized protein</fullName>
    </submittedName>
</protein>
<dbReference type="AlphaFoldDB" id="A0A9P7UWR5"/>
<feature type="region of interest" description="Disordered" evidence="1">
    <location>
        <begin position="188"/>
        <end position="213"/>
    </location>
</feature>
<evidence type="ECO:0000313" key="3">
    <source>
        <dbReference type="Proteomes" id="UP001049176"/>
    </source>
</evidence>
<gene>
    <name evidence="2" type="ORF">E1B28_006758</name>
</gene>
<dbReference type="EMBL" id="CM032183">
    <property type="protein sequence ID" value="KAG7096077.1"/>
    <property type="molecule type" value="Genomic_DNA"/>
</dbReference>